<feature type="region of interest" description="Disordered" evidence="1">
    <location>
        <begin position="205"/>
        <end position="256"/>
    </location>
</feature>
<organism evidence="2 3">
    <name type="scientific">Galendromus occidentalis</name>
    <name type="common">western predatory mite</name>
    <dbReference type="NCBI Taxonomy" id="34638"/>
    <lineage>
        <taxon>Eukaryota</taxon>
        <taxon>Metazoa</taxon>
        <taxon>Ecdysozoa</taxon>
        <taxon>Arthropoda</taxon>
        <taxon>Chelicerata</taxon>
        <taxon>Arachnida</taxon>
        <taxon>Acari</taxon>
        <taxon>Parasitiformes</taxon>
        <taxon>Mesostigmata</taxon>
        <taxon>Gamasina</taxon>
        <taxon>Phytoseioidea</taxon>
        <taxon>Phytoseiidae</taxon>
        <taxon>Typhlodrominae</taxon>
        <taxon>Galendromus</taxon>
    </lineage>
</organism>
<dbReference type="KEGG" id="goe:100905682"/>
<evidence type="ECO:0000256" key="1">
    <source>
        <dbReference type="SAM" id="MobiDB-lite"/>
    </source>
</evidence>
<evidence type="ECO:0000313" key="2">
    <source>
        <dbReference type="Proteomes" id="UP000694867"/>
    </source>
</evidence>
<dbReference type="AlphaFoldDB" id="A0AAJ6QUS6"/>
<sequence>MFFLKARPESDWHGVRGVSEITVRPEIFYEADRDFQDIHHDLGLAEVKPPKRRINFFMRRRKSAKGSESPNKDIIAAKHAPDVKTETSNKKKAKKKFSFMRSKTICDTEDAVKNDNKTSPGLMQPRDDPNEFKYSDISTFVKIQEVDVPKTSFLKVGDLKSLMNAAGAVPDDSPCHISPLRDYEGTSISDSFSWKTDTWKDPWCDLPQSPSMNSSADDRSDSRTSSTLEKRRKPFFPFRTSEPAKNSEKRGSLRRYGKKGIDLETAKQLNQMISLVASEECEDPWEDSWNRWQSSDTFTAESTSESERMTPEIKGWADFSILRDPQQIASTAAGDTLRCPSERLMNTSRDSTESIASHDNVPSLYEKDPSLRSHSASDTNQKRQRPRSWFRSTSKHNDHSNVFQEAQTLLDILHETFPEQELGSPDTDLRTV</sequence>
<protein>
    <submittedName>
        <fullName evidence="3">Uncharacterized protein LOC100905682</fullName>
    </submittedName>
</protein>
<dbReference type="GeneID" id="100905682"/>
<accession>A0AAJ6QUS6</accession>
<dbReference type="Proteomes" id="UP000694867">
    <property type="component" value="Unplaced"/>
</dbReference>
<feature type="region of interest" description="Disordered" evidence="1">
    <location>
        <begin position="346"/>
        <end position="402"/>
    </location>
</feature>
<feature type="compositionally biased region" description="Polar residues" evidence="1">
    <location>
        <begin position="346"/>
        <end position="357"/>
    </location>
</feature>
<reference evidence="3" key="1">
    <citation type="submission" date="2025-08" db="UniProtKB">
        <authorList>
            <consortium name="RefSeq"/>
        </authorList>
    </citation>
    <scope>IDENTIFICATION</scope>
</reference>
<name>A0AAJ6QUS6_9ACAR</name>
<gene>
    <name evidence="3" type="primary">LOC100905682</name>
</gene>
<keyword evidence="2" id="KW-1185">Reference proteome</keyword>
<evidence type="ECO:0000313" key="3">
    <source>
        <dbReference type="RefSeq" id="XP_003744617.1"/>
    </source>
</evidence>
<dbReference type="RefSeq" id="XP_003744617.1">
    <property type="nucleotide sequence ID" value="XM_003744569.2"/>
</dbReference>
<proteinExistence type="predicted"/>